<comment type="caution">
    <text evidence="5">The sequence shown here is derived from an EMBL/GenBank/DDBJ whole genome shotgun (WGS) entry which is preliminary data.</text>
</comment>
<dbReference type="InterPro" id="IPR036439">
    <property type="entry name" value="Dockerin_dom_sf"/>
</dbReference>
<proteinExistence type="predicted"/>
<dbReference type="Gene3D" id="3.20.20.80">
    <property type="entry name" value="Glycosidases"/>
    <property type="match status" value="1"/>
</dbReference>
<dbReference type="NCBIfam" id="TIGR02595">
    <property type="entry name" value="PEP_CTERM"/>
    <property type="match status" value="1"/>
</dbReference>
<dbReference type="OrthoDB" id="221687at2"/>
<evidence type="ECO:0000313" key="6">
    <source>
        <dbReference type="Proteomes" id="UP000318437"/>
    </source>
</evidence>
<keyword evidence="3" id="KW-0732">Signal</keyword>
<accession>A0A5C6CSS7</accession>
<gene>
    <name evidence="5" type="ORF">Pla144_23590</name>
</gene>
<dbReference type="GO" id="GO:0000272">
    <property type="term" value="P:polysaccharide catabolic process"/>
    <property type="evidence" value="ECO:0007669"/>
    <property type="project" value="InterPro"/>
</dbReference>
<dbReference type="Proteomes" id="UP000318437">
    <property type="component" value="Unassembled WGS sequence"/>
</dbReference>
<evidence type="ECO:0000256" key="3">
    <source>
        <dbReference type="ARBA" id="ARBA00022729"/>
    </source>
</evidence>
<dbReference type="Gene3D" id="1.10.1330.10">
    <property type="entry name" value="Dockerin domain"/>
    <property type="match status" value="1"/>
</dbReference>
<dbReference type="PROSITE" id="PS00018">
    <property type="entry name" value="EF_HAND_1"/>
    <property type="match status" value="2"/>
</dbReference>
<keyword evidence="6" id="KW-1185">Reference proteome</keyword>
<dbReference type="InterPro" id="IPR055372">
    <property type="entry name" value="CBM96"/>
</dbReference>
<dbReference type="Pfam" id="PF24517">
    <property type="entry name" value="CBM96"/>
    <property type="match status" value="1"/>
</dbReference>
<evidence type="ECO:0000256" key="1">
    <source>
        <dbReference type="ARBA" id="ARBA00004613"/>
    </source>
</evidence>
<sequence length="847" mass="90718">MFVWKMTLCLSGCRNTIPMNNRDTMLNPTIKTSHRFAVSLGYLMVSLLITPATAVDVSISNQVVGKTPGLIGYNSGHFMPGSNTAAWWKYSGVNAARVWATPGDVENGDDNGIEGDGVFSSQSFLERRIALRADPLNPNFINWAHFENGYQSTLSGNNKIQLDYAFSELRGMGVTPLVVIHRTDNADPWASSGTQAGWGDRWEYWQHYYAQAFYLAKNYDIERFQMFNEPTHSSQDISQPDYLERLQFASDAVQSAVADVNSLYGKSLVPQMQGPVSAGGTTLFSANPGGDPRDDTTGWGQLILQNQHTDVLGDVDPNSNLIQTYAYQQYNAAPTTFGNEVNTFQNLLNTTPGGEGLKLALTEFNVHTAGVFDTLPETLDSPSKVARWGSILSNLANSEPDELYVFKFSQTTKGGGGIAKNGVHFVDNDSAPYNIGGSTNGAEIVRLFTKAFAGAQDLLAVPNASGTGASDLSLAAAHNPTKGVYSVFSSNSSTSSRPLNLDLNALGIPTGARIMIEEVSSASHGEVHAVIDLPVSGLISLTQPAESVFLITASVAAPTYSVTLGATDDAMVKSGANSSVNYGASPNLYAKNDATNANARNVSFIKFDAGDIDPEGVDQAILRVLGENAGSASEVITHVYGIADDNWDESTINWNNAPNLADGLGTMDDISQNFIEDIGGSASIVGHLTGTAGEQEILLDVTNFVRDHPDSAITFLIAREVRFDGEDVDDALTSLKLASKERTGDPGPQLMLSLNELALVTDFNGDGTIDGVDLLDWQKGFGMTSGATRADGDADKDGDVDGRDFLLWQRSQGKSINPPTMLRAVPEPASILLTLSLLMASVLRRSH</sequence>
<comment type="subcellular location">
    <subcellularLocation>
        <location evidence="1">Secreted</location>
    </subcellularLocation>
</comment>
<evidence type="ECO:0000256" key="2">
    <source>
        <dbReference type="ARBA" id="ARBA00022525"/>
    </source>
</evidence>
<name>A0A5C6CSS7_9BACT</name>
<evidence type="ECO:0000313" key="5">
    <source>
        <dbReference type="EMBL" id="TWU27582.1"/>
    </source>
</evidence>
<protein>
    <recommendedName>
        <fullName evidence="4">Carbohydrate-binding module family 96 domain-containing protein</fullName>
    </recommendedName>
</protein>
<dbReference type="InterPro" id="IPR013424">
    <property type="entry name" value="Ice-binding_C"/>
</dbReference>
<feature type="domain" description="Carbohydrate-binding module family 96" evidence="4">
    <location>
        <begin position="562"/>
        <end position="666"/>
    </location>
</feature>
<evidence type="ECO:0000259" key="4">
    <source>
        <dbReference type="Pfam" id="PF24517"/>
    </source>
</evidence>
<reference evidence="5 6" key="1">
    <citation type="submission" date="2019-02" db="EMBL/GenBank/DDBJ databases">
        <title>Deep-cultivation of Planctomycetes and their phenomic and genomic characterization uncovers novel biology.</title>
        <authorList>
            <person name="Wiegand S."/>
            <person name="Jogler M."/>
            <person name="Boedeker C."/>
            <person name="Pinto D."/>
            <person name="Vollmers J."/>
            <person name="Rivas-Marin E."/>
            <person name="Kohn T."/>
            <person name="Peeters S.H."/>
            <person name="Heuer A."/>
            <person name="Rast P."/>
            <person name="Oberbeckmann S."/>
            <person name="Bunk B."/>
            <person name="Jeske O."/>
            <person name="Meyerdierks A."/>
            <person name="Storesund J.E."/>
            <person name="Kallscheuer N."/>
            <person name="Luecker S."/>
            <person name="Lage O.M."/>
            <person name="Pohl T."/>
            <person name="Merkel B.J."/>
            <person name="Hornburger P."/>
            <person name="Mueller R.-W."/>
            <person name="Bruemmer F."/>
            <person name="Labrenz M."/>
            <person name="Spormann A.M."/>
            <person name="Op Den Camp H."/>
            <person name="Overmann J."/>
            <person name="Amann R."/>
            <person name="Jetten M.S.M."/>
            <person name="Mascher T."/>
            <person name="Medema M.H."/>
            <person name="Devos D.P."/>
            <person name="Kaster A.-K."/>
            <person name="Ovreas L."/>
            <person name="Rohde M."/>
            <person name="Galperin M.Y."/>
            <person name="Jogler C."/>
        </authorList>
    </citation>
    <scope>NUCLEOTIDE SEQUENCE [LARGE SCALE GENOMIC DNA]</scope>
    <source>
        <strain evidence="5 6">Pla144</strain>
    </source>
</reference>
<keyword evidence="2" id="KW-0964">Secreted</keyword>
<dbReference type="GO" id="GO:0005576">
    <property type="term" value="C:extracellular region"/>
    <property type="evidence" value="ECO:0007669"/>
    <property type="project" value="UniProtKB-SubCell"/>
</dbReference>
<dbReference type="EMBL" id="SJPS01000003">
    <property type="protein sequence ID" value="TWU27582.1"/>
    <property type="molecule type" value="Genomic_DNA"/>
</dbReference>
<dbReference type="InterPro" id="IPR017853">
    <property type="entry name" value="GH"/>
</dbReference>
<dbReference type="AlphaFoldDB" id="A0A5C6CSS7"/>
<dbReference type="SUPFAM" id="SSF51445">
    <property type="entry name" value="(Trans)glycosidases"/>
    <property type="match status" value="1"/>
</dbReference>
<dbReference type="InterPro" id="IPR018247">
    <property type="entry name" value="EF_Hand_1_Ca_BS"/>
</dbReference>
<organism evidence="5 6">
    <name type="scientific">Bythopirellula polymerisocia</name>
    <dbReference type="NCBI Taxonomy" id="2528003"/>
    <lineage>
        <taxon>Bacteria</taxon>
        <taxon>Pseudomonadati</taxon>
        <taxon>Planctomycetota</taxon>
        <taxon>Planctomycetia</taxon>
        <taxon>Pirellulales</taxon>
        <taxon>Lacipirellulaceae</taxon>
        <taxon>Bythopirellula</taxon>
    </lineage>
</organism>
<dbReference type="NCBIfam" id="NF033679">
    <property type="entry name" value="DNRLRE_dom"/>
    <property type="match status" value="1"/>
</dbReference>